<dbReference type="EMBL" id="RCML01000070">
    <property type="protein sequence ID" value="KAG2993600.1"/>
    <property type="molecule type" value="Genomic_DNA"/>
</dbReference>
<evidence type="ECO:0000313" key="4">
    <source>
        <dbReference type="Proteomes" id="UP000736787"/>
    </source>
</evidence>
<sequence>MAGGSEPRHKLDSTNDRMSRHRSLSDLLQAVREARASALSGPIPLTHTSTE</sequence>
<evidence type="ECO:0000313" key="2">
    <source>
        <dbReference type="EMBL" id="KAG2953789.1"/>
    </source>
</evidence>
<organism evidence="2 4">
    <name type="scientific">Phytophthora cactorum</name>
    <dbReference type="NCBI Taxonomy" id="29920"/>
    <lineage>
        <taxon>Eukaryota</taxon>
        <taxon>Sar</taxon>
        <taxon>Stramenopiles</taxon>
        <taxon>Oomycota</taxon>
        <taxon>Peronosporomycetes</taxon>
        <taxon>Peronosporales</taxon>
        <taxon>Peronosporaceae</taxon>
        <taxon>Phytophthora</taxon>
    </lineage>
</organism>
<dbReference type="AlphaFoldDB" id="A0A8T1LLH5"/>
<accession>A0A8T1LLH5</accession>
<comment type="caution">
    <text evidence="2">The sequence shown here is derived from an EMBL/GenBank/DDBJ whole genome shotgun (WGS) entry which is preliminary data.</text>
</comment>
<proteinExistence type="predicted"/>
<evidence type="ECO:0000256" key="1">
    <source>
        <dbReference type="SAM" id="MobiDB-lite"/>
    </source>
</evidence>
<dbReference type="Proteomes" id="UP000736787">
    <property type="component" value="Unassembled WGS sequence"/>
</dbReference>
<reference evidence="2" key="1">
    <citation type="submission" date="2018-10" db="EMBL/GenBank/DDBJ databases">
        <title>Effector identification in a new, highly contiguous assembly of the strawberry crown rot pathogen Phytophthora cactorum.</title>
        <authorList>
            <person name="Armitage A.D."/>
            <person name="Nellist C.F."/>
            <person name="Bates H."/>
            <person name="Vickerstaff R.J."/>
            <person name="Harrison R.J."/>
        </authorList>
    </citation>
    <scope>NUCLEOTIDE SEQUENCE</scope>
    <source>
        <strain evidence="2">4040</strain>
        <strain evidence="3">P415</strain>
    </source>
</reference>
<protein>
    <submittedName>
        <fullName evidence="2">Uncharacterized protein</fullName>
    </submittedName>
</protein>
<name>A0A8T1LLH5_9STRA</name>
<feature type="compositionally biased region" description="Basic and acidic residues" evidence="1">
    <location>
        <begin position="1"/>
        <end position="18"/>
    </location>
</feature>
<feature type="region of interest" description="Disordered" evidence="1">
    <location>
        <begin position="1"/>
        <end position="25"/>
    </location>
</feature>
<dbReference type="Proteomes" id="UP000697107">
    <property type="component" value="Unassembled WGS sequence"/>
</dbReference>
<gene>
    <name evidence="2" type="ORF">PC117_g1753</name>
    <name evidence="3" type="ORF">PC118_g3922</name>
</gene>
<dbReference type="EMBL" id="RCMK01000021">
    <property type="protein sequence ID" value="KAG2953789.1"/>
    <property type="molecule type" value="Genomic_DNA"/>
</dbReference>
<evidence type="ECO:0000313" key="3">
    <source>
        <dbReference type="EMBL" id="KAG2993600.1"/>
    </source>
</evidence>